<gene>
    <name evidence="2" type="primary">ORF223002</name>
</gene>
<feature type="compositionally biased region" description="Polar residues" evidence="1">
    <location>
        <begin position="1"/>
        <end position="20"/>
    </location>
</feature>
<feature type="compositionally biased region" description="Polar residues" evidence="1">
    <location>
        <begin position="39"/>
        <end position="50"/>
    </location>
</feature>
<reference evidence="2" key="1">
    <citation type="submission" date="2014-12" db="EMBL/GenBank/DDBJ databases">
        <title>Insight into the proteome of Arion vulgaris.</title>
        <authorList>
            <person name="Aradska J."/>
            <person name="Bulat T."/>
            <person name="Smidak R."/>
            <person name="Sarate P."/>
            <person name="Gangsoo J."/>
            <person name="Sialana F."/>
            <person name="Bilban M."/>
            <person name="Lubec G."/>
        </authorList>
    </citation>
    <scope>NUCLEOTIDE SEQUENCE</scope>
    <source>
        <tissue evidence="2">Skin</tissue>
    </source>
</reference>
<feature type="non-terminal residue" evidence="2">
    <location>
        <position position="1"/>
    </location>
</feature>
<protein>
    <submittedName>
        <fullName evidence="2">Uncharacterized protein</fullName>
    </submittedName>
</protein>
<feature type="region of interest" description="Disordered" evidence="1">
    <location>
        <begin position="1"/>
        <end position="78"/>
    </location>
</feature>
<name>A0A0B7C3W1_9EUPU</name>
<organism evidence="2">
    <name type="scientific">Arion vulgaris</name>
    <dbReference type="NCBI Taxonomy" id="1028688"/>
    <lineage>
        <taxon>Eukaryota</taxon>
        <taxon>Metazoa</taxon>
        <taxon>Spiralia</taxon>
        <taxon>Lophotrochozoa</taxon>
        <taxon>Mollusca</taxon>
        <taxon>Gastropoda</taxon>
        <taxon>Heterobranchia</taxon>
        <taxon>Euthyneura</taxon>
        <taxon>Panpulmonata</taxon>
        <taxon>Eupulmonata</taxon>
        <taxon>Stylommatophora</taxon>
        <taxon>Helicina</taxon>
        <taxon>Arionoidea</taxon>
        <taxon>Arionidae</taxon>
        <taxon>Arion</taxon>
    </lineage>
</organism>
<dbReference type="AlphaFoldDB" id="A0A0B7C3W1"/>
<sequence length="78" mass="7924">HVSSPTESSSTLAAQQTSPAEQPAPTDSKPVSSLDGATASKSSFVASQASKFMKPSPSSPGAAVLKPTSHFSQMASRF</sequence>
<feature type="compositionally biased region" description="Polar residues" evidence="1">
    <location>
        <begin position="69"/>
        <end position="78"/>
    </location>
</feature>
<evidence type="ECO:0000313" key="2">
    <source>
        <dbReference type="EMBL" id="CEL00159.1"/>
    </source>
</evidence>
<proteinExistence type="predicted"/>
<dbReference type="EMBL" id="HACG01053288">
    <property type="protein sequence ID" value="CEL00159.1"/>
    <property type="molecule type" value="Transcribed_RNA"/>
</dbReference>
<evidence type="ECO:0000256" key="1">
    <source>
        <dbReference type="SAM" id="MobiDB-lite"/>
    </source>
</evidence>
<feature type="non-terminal residue" evidence="2">
    <location>
        <position position="78"/>
    </location>
</feature>
<accession>A0A0B7C3W1</accession>